<reference evidence="2 3" key="1">
    <citation type="submission" date="2015-10" db="EMBL/GenBank/DDBJ databases">
        <title>Full genome of DAOMC 229536 Phialocephala scopiformis, a fungal endophyte of spruce producing the potent anti-insectan compound rugulosin.</title>
        <authorList>
            <consortium name="DOE Joint Genome Institute"/>
            <person name="Walker A.K."/>
            <person name="Frasz S.L."/>
            <person name="Seifert K.A."/>
            <person name="Miller J.D."/>
            <person name="Mondo S.J."/>
            <person name="Labutti K."/>
            <person name="Lipzen A."/>
            <person name="Dockter R."/>
            <person name="Kennedy M."/>
            <person name="Grigoriev I.V."/>
            <person name="Spatafora J.W."/>
        </authorList>
    </citation>
    <scope>NUCLEOTIDE SEQUENCE [LARGE SCALE GENOMIC DNA]</scope>
    <source>
        <strain evidence="2 3">CBS 120377</strain>
    </source>
</reference>
<dbReference type="GeneID" id="28822635"/>
<keyword evidence="1" id="KW-0732">Signal</keyword>
<sequence>MPTLNSLLTIAILFFLLPLNTLALPTDSLATAIDILSARSDNDLLSRQTDDGTGQIACIPTDNLHACQLRSTQFPNKDAVITVFDPWCNKVGVAVTTVQTVMDQYVAVPILDWADVVEVTWWIPLWSWSPSGVYQGMKFGQNGQTDLNQNIGCDEGVVDEFLAGGVVDYGFGGTLVSDRLIRCIISWRSQALLRENAGWRPQGQFMHGI</sequence>
<name>A0A194XKS9_MOLSC</name>
<feature type="chain" id="PRO_5008268356" evidence="1">
    <location>
        <begin position="24"/>
        <end position="209"/>
    </location>
</feature>
<dbReference type="AlphaFoldDB" id="A0A194XKS9"/>
<accession>A0A194XKS9</accession>
<dbReference type="Proteomes" id="UP000070700">
    <property type="component" value="Unassembled WGS sequence"/>
</dbReference>
<dbReference type="OrthoDB" id="3563701at2759"/>
<keyword evidence="3" id="KW-1185">Reference proteome</keyword>
<evidence type="ECO:0000313" key="2">
    <source>
        <dbReference type="EMBL" id="KUJ20783.1"/>
    </source>
</evidence>
<feature type="signal peptide" evidence="1">
    <location>
        <begin position="1"/>
        <end position="23"/>
    </location>
</feature>
<gene>
    <name evidence="2" type="ORF">LY89DRAFT_666420</name>
</gene>
<protein>
    <submittedName>
        <fullName evidence="2">Uncharacterized protein</fullName>
    </submittedName>
</protein>
<dbReference type="EMBL" id="KQ947409">
    <property type="protein sequence ID" value="KUJ20783.1"/>
    <property type="molecule type" value="Genomic_DNA"/>
</dbReference>
<organism evidence="2 3">
    <name type="scientific">Mollisia scopiformis</name>
    <name type="common">Conifer needle endophyte fungus</name>
    <name type="synonym">Phialocephala scopiformis</name>
    <dbReference type="NCBI Taxonomy" id="149040"/>
    <lineage>
        <taxon>Eukaryota</taxon>
        <taxon>Fungi</taxon>
        <taxon>Dikarya</taxon>
        <taxon>Ascomycota</taxon>
        <taxon>Pezizomycotina</taxon>
        <taxon>Leotiomycetes</taxon>
        <taxon>Helotiales</taxon>
        <taxon>Mollisiaceae</taxon>
        <taxon>Mollisia</taxon>
    </lineage>
</organism>
<evidence type="ECO:0000256" key="1">
    <source>
        <dbReference type="SAM" id="SignalP"/>
    </source>
</evidence>
<dbReference type="InParanoid" id="A0A194XKS9"/>
<evidence type="ECO:0000313" key="3">
    <source>
        <dbReference type="Proteomes" id="UP000070700"/>
    </source>
</evidence>
<proteinExistence type="predicted"/>
<dbReference type="KEGG" id="psco:LY89DRAFT_666420"/>
<dbReference type="RefSeq" id="XP_018075138.1">
    <property type="nucleotide sequence ID" value="XM_018212909.1"/>
</dbReference>